<dbReference type="SUPFAM" id="SSF53098">
    <property type="entry name" value="Ribonuclease H-like"/>
    <property type="match status" value="1"/>
</dbReference>
<dbReference type="GO" id="GO:0043137">
    <property type="term" value="P:DNA replication, removal of RNA primer"/>
    <property type="evidence" value="ECO:0007669"/>
    <property type="project" value="TreeGrafter"/>
</dbReference>
<reference evidence="15" key="1">
    <citation type="submission" date="2018-05" db="EMBL/GenBank/DDBJ databases">
        <authorList>
            <person name="Lanie J.A."/>
            <person name="Ng W.-L."/>
            <person name="Kazmierczak K.M."/>
            <person name="Andrzejewski T.M."/>
            <person name="Davidsen T.M."/>
            <person name="Wayne K.J."/>
            <person name="Tettelin H."/>
            <person name="Glass J.I."/>
            <person name="Rusch D."/>
            <person name="Podicherti R."/>
            <person name="Tsui H.-C.T."/>
            <person name="Winkler M.E."/>
        </authorList>
    </citation>
    <scope>NUCLEOTIDE SEQUENCE</scope>
</reference>
<dbReference type="GO" id="GO:0004523">
    <property type="term" value="F:RNA-DNA hybrid ribonuclease activity"/>
    <property type="evidence" value="ECO:0007669"/>
    <property type="project" value="UniProtKB-EC"/>
</dbReference>
<organism evidence="15">
    <name type="scientific">marine metagenome</name>
    <dbReference type="NCBI Taxonomy" id="408172"/>
    <lineage>
        <taxon>unclassified sequences</taxon>
        <taxon>metagenomes</taxon>
        <taxon>ecological metagenomes</taxon>
    </lineage>
</organism>
<evidence type="ECO:0000256" key="1">
    <source>
        <dbReference type="ARBA" id="ARBA00000077"/>
    </source>
</evidence>
<dbReference type="InterPro" id="IPR001352">
    <property type="entry name" value="RNase_HII/HIII"/>
</dbReference>
<evidence type="ECO:0000259" key="14">
    <source>
        <dbReference type="PROSITE" id="PS51975"/>
    </source>
</evidence>
<evidence type="ECO:0000256" key="3">
    <source>
        <dbReference type="ARBA" id="ARBA00001946"/>
    </source>
</evidence>
<keyword evidence="12" id="KW-0378">Hydrolase</keyword>
<evidence type="ECO:0000313" key="15">
    <source>
        <dbReference type="EMBL" id="SVB21106.1"/>
    </source>
</evidence>
<dbReference type="Gene3D" id="3.30.420.10">
    <property type="entry name" value="Ribonuclease H-like superfamily/Ribonuclease H"/>
    <property type="match status" value="1"/>
</dbReference>
<evidence type="ECO:0000256" key="2">
    <source>
        <dbReference type="ARBA" id="ARBA00001936"/>
    </source>
</evidence>
<evidence type="ECO:0000256" key="10">
    <source>
        <dbReference type="ARBA" id="ARBA00022723"/>
    </source>
</evidence>
<dbReference type="GO" id="GO:0005737">
    <property type="term" value="C:cytoplasm"/>
    <property type="evidence" value="ECO:0007669"/>
    <property type="project" value="UniProtKB-SubCell"/>
</dbReference>
<dbReference type="EMBL" id="UINC01032823">
    <property type="protein sequence ID" value="SVB21106.1"/>
    <property type="molecule type" value="Genomic_DNA"/>
</dbReference>
<dbReference type="Pfam" id="PF01351">
    <property type="entry name" value="RNase_HII"/>
    <property type="match status" value="1"/>
</dbReference>
<dbReference type="InterPro" id="IPR012337">
    <property type="entry name" value="RNaseH-like_sf"/>
</dbReference>
<comment type="subcellular location">
    <subcellularLocation>
        <location evidence="4">Cytoplasm</location>
    </subcellularLocation>
</comment>
<accession>A0A382C4W6</accession>
<evidence type="ECO:0000256" key="6">
    <source>
        <dbReference type="ARBA" id="ARBA00012180"/>
    </source>
</evidence>
<dbReference type="GO" id="GO:0003723">
    <property type="term" value="F:RNA binding"/>
    <property type="evidence" value="ECO:0007669"/>
    <property type="project" value="InterPro"/>
</dbReference>
<dbReference type="GO" id="GO:0032299">
    <property type="term" value="C:ribonuclease H2 complex"/>
    <property type="evidence" value="ECO:0007669"/>
    <property type="project" value="TreeGrafter"/>
</dbReference>
<evidence type="ECO:0000256" key="11">
    <source>
        <dbReference type="ARBA" id="ARBA00022759"/>
    </source>
</evidence>
<comment type="similarity">
    <text evidence="5">Belongs to the RNase HII family.</text>
</comment>
<dbReference type="GO" id="GO:0006298">
    <property type="term" value="P:mismatch repair"/>
    <property type="evidence" value="ECO:0007669"/>
    <property type="project" value="TreeGrafter"/>
</dbReference>
<keyword evidence="11" id="KW-0255">Endonuclease</keyword>
<dbReference type="CDD" id="cd07182">
    <property type="entry name" value="RNase_HII_bacteria_HII_like"/>
    <property type="match status" value="1"/>
</dbReference>
<sequence>MLSIKKRETLSKIIKRDSVFTLASVDNNEIDTINIHQASLKAMQEAIIKLPIVPDIVYVDGKFIPDVGVNCKAIVRGDKLIKEISAASIIAKVHRDEFMKKLDKKFPVYGFANNKGYGTKQHLNALKDHGYTSFHRLSYKGVLT</sequence>
<comment type="cofactor">
    <cofactor evidence="3">
        <name>Mg(2+)</name>
        <dbReference type="ChEBI" id="CHEBI:18420"/>
    </cofactor>
</comment>
<comment type="cofactor">
    <cofactor evidence="2">
        <name>Mn(2+)</name>
        <dbReference type="ChEBI" id="CHEBI:29035"/>
    </cofactor>
</comment>
<dbReference type="PANTHER" id="PTHR10954:SF18">
    <property type="entry name" value="RIBONUCLEASE HII"/>
    <property type="match status" value="1"/>
</dbReference>
<dbReference type="GO" id="GO:0046872">
    <property type="term" value="F:metal ion binding"/>
    <property type="evidence" value="ECO:0007669"/>
    <property type="project" value="UniProtKB-KW"/>
</dbReference>
<proteinExistence type="inferred from homology"/>
<evidence type="ECO:0000256" key="9">
    <source>
        <dbReference type="ARBA" id="ARBA00022722"/>
    </source>
</evidence>
<keyword evidence="13" id="KW-0464">Manganese</keyword>
<dbReference type="AlphaFoldDB" id="A0A382C4W6"/>
<keyword evidence="8" id="KW-0963">Cytoplasm</keyword>
<evidence type="ECO:0000256" key="4">
    <source>
        <dbReference type="ARBA" id="ARBA00004496"/>
    </source>
</evidence>
<evidence type="ECO:0000256" key="7">
    <source>
        <dbReference type="ARBA" id="ARBA00019179"/>
    </source>
</evidence>
<evidence type="ECO:0000256" key="8">
    <source>
        <dbReference type="ARBA" id="ARBA00022490"/>
    </source>
</evidence>
<dbReference type="EC" id="3.1.26.4" evidence="6"/>
<dbReference type="PANTHER" id="PTHR10954">
    <property type="entry name" value="RIBONUCLEASE H2 SUBUNIT A"/>
    <property type="match status" value="1"/>
</dbReference>
<keyword evidence="9" id="KW-0540">Nuclease</keyword>
<dbReference type="PROSITE" id="PS51975">
    <property type="entry name" value="RNASE_H_2"/>
    <property type="match status" value="1"/>
</dbReference>
<protein>
    <recommendedName>
        <fullName evidence="7">Ribonuclease HII</fullName>
        <ecNumber evidence="6">3.1.26.4</ecNumber>
    </recommendedName>
</protein>
<dbReference type="InterPro" id="IPR024567">
    <property type="entry name" value="RNase_HII/HIII_dom"/>
</dbReference>
<keyword evidence="10" id="KW-0479">Metal-binding</keyword>
<evidence type="ECO:0000256" key="12">
    <source>
        <dbReference type="ARBA" id="ARBA00022801"/>
    </source>
</evidence>
<comment type="catalytic activity">
    <reaction evidence="1">
        <text>Endonucleolytic cleavage to 5'-phosphomonoester.</text>
        <dbReference type="EC" id="3.1.26.4"/>
    </reaction>
</comment>
<gene>
    <name evidence="15" type="ORF">METZ01_LOCUS173960</name>
</gene>
<name>A0A382C4W6_9ZZZZ</name>
<feature type="domain" description="RNase H type-2" evidence="14">
    <location>
        <begin position="1"/>
        <end position="144"/>
    </location>
</feature>
<dbReference type="InterPro" id="IPR036397">
    <property type="entry name" value="RNaseH_sf"/>
</dbReference>
<dbReference type="InterPro" id="IPR022898">
    <property type="entry name" value="RNase_HII"/>
</dbReference>
<evidence type="ECO:0000256" key="13">
    <source>
        <dbReference type="ARBA" id="ARBA00023211"/>
    </source>
</evidence>
<evidence type="ECO:0000256" key="5">
    <source>
        <dbReference type="ARBA" id="ARBA00007383"/>
    </source>
</evidence>